<name>A0A8B8C6L1_CRAVI</name>
<reference evidence="3" key="1">
    <citation type="submission" date="2025-08" db="UniProtKB">
        <authorList>
            <consortium name="RefSeq"/>
        </authorList>
    </citation>
    <scope>IDENTIFICATION</scope>
    <source>
        <tissue evidence="3">Whole sample</tissue>
    </source>
</reference>
<dbReference type="Proteomes" id="UP000694844">
    <property type="component" value="Chromosome 10"/>
</dbReference>
<dbReference type="KEGG" id="cvn:111116536"/>
<dbReference type="PANTHER" id="PTHR33480">
    <property type="entry name" value="SET DOMAIN-CONTAINING PROTEIN-RELATED"/>
    <property type="match status" value="1"/>
</dbReference>
<dbReference type="OrthoDB" id="10066064at2759"/>
<dbReference type="GeneID" id="111116536"/>
<dbReference type="AlphaFoldDB" id="A0A8B8C6L1"/>
<evidence type="ECO:0000313" key="2">
    <source>
        <dbReference type="Proteomes" id="UP000694844"/>
    </source>
</evidence>
<accession>A0A8B8C6L1</accession>
<feature type="coiled-coil region" evidence="1">
    <location>
        <begin position="144"/>
        <end position="171"/>
    </location>
</feature>
<evidence type="ECO:0000313" key="3">
    <source>
        <dbReference type="RefSeq" id="XP_022311240.1"/>
    </source>
</evidence>
<dbReference type="RefSeq" id="XP_022311240.1">
    <property type="nucleotide sequence ID" value="XM_022455532.1"/>
</dbReference>
<organism evidence="2 3">
    <name type="scientific">Crassostrea virginica</name>
    <name type="common">Eastern oyster</name>
    <dbReference type="NCBI Taxonomy" id="6565"/>
    <lineage>
        <taxon>Eukaryota</taxon>
        <taxon>Metazoa</taxon>
        <taxon>Spiralia</taxon>
        <taxon>Lophotrochozoa</taxon>
        <taxon>Mollusca</taxon>
        <taxon>Bivalvia</taxon>
        <taxon>Autobranchia</taxon>
        <taxon>Pteriomorphia</taxon>
        <taxon>Ostreida</taxon>
        <taxon>Ostreoidea</taxon>
        <taxon>Ostreidae</taxon>
        <taxon>Crassostrea</taxon>
    </lineage>
</organism>
<evidence type="ECO:0000256" key="1">
    <source>
        <dbReference type="SAM" id="Coils"/>
    </source>
</evidence>
<gene>
    <name evidence="3" type="primary">LOC111116536</name>
</gene>
<keyword evidence="1" id="KW-0175">Coiled coil</keyword>
<keyword evidence="2" id="KW-1185">Reference proteome</keyword>
<sequence length="403" mass="46996">MACDTELMREREPKNEDKLRICSSCHGFFSNRYFSKHKCIEKIRHPIKPIPNLTSSESGEIKDAEFRDILSRFRDGEVGDLCRKDPLIIQIGYRHFNLRRHKNSKRDEIRKFVMTDMREIARLFIVFRRLSENNDSCVEDMFSRENLKQLIEAIQEMVEVERTENQEKKEKHGLKLMLDSIIMRSIKALSGYYSETLQDHKYKELKMLKIAYRHKSCELYSGARHQCHKNSKEKARKPDKLPSQSDMANLNNFIKMEIEESVDSFTAEKFAWLRSLVVARLTLYNARRGEEPARMLMKEWKDAEAGTWLPEESIESIQDDAEKYLIGQYKLVYIGGKGRKFVPVLVPNDLCPAMELLIKYLKDFGITDENGFLFATRSSMSHCSGWHAVSSVCEKAGKFSSTT</sequence>
<protein>
    <submittedName>
        <fullName evidence="3">Uncharacterized protein LOC111116536</fullName>
    </submittedName>
</protein>
<dbReference type="PANTHER" id="PTHR33480:SF1">
    <property type="entry name" value="TYR RECOMBINASE DOMAIN-CONTAINING PROTEIN"/>
    <property type="match status" value="1"/>
</dbReference>
<proteinExistence type="predicted"/>